<reference evidence="4" key="1">
    <citation type="journal article" date="2017" name="Genome Announc.">
        <title>Genome sequences of Cyberlindnera fabianii 65, Pichia kudriavzevii 129, and Saccharomyces cerevisiae 131 isolated from fermented masau fruits in Zimbabwe.</title>
        <authorList>
            <person name="van Rijswijck I.M.H."/>
            <person name="Derks M.F.L."/>
            <person name="Abee T."/>
            <person name="de Ridder D."/>
            <person name="Smid E.J."/>
        </authorList>
    </citation>
    <scope>NUCLEOTIDE SEQUENCE [LARGE SCALE GENOMIC DNA]</scope>
    <source>
        <strain evidence="4">65</strain>
    </source>
</reference>
<organism evidence="3 4">
    <name type="scientific">Cyberlindnera fabianii</name>
    <name type="common">Yeast</name>
    <name type="synonym">Hansenula fabianii</name>
    <dbReference type="NCBI Taxonomy" id="36022"/>
    <lineage>
        <taxon>Eukaryota</taxon>
        <taxon>Fungi</taxon>
        <taxon>Dikarya</taxon>
        <taxon>Ascomycota</taxon>
        <taxon>Saccharomycotina</taxon>
        <taxon>Saccharomycetes</taxon>
        <taxon>Phaffomycetales</taxon>
        <taxon>Phaffomycetaceae</taxon>
        <taxon>Cyberlindnera</taxon>
    </lineage>
</organism>
<name>A0A1V2L254_CYBFA</name>
<comment type="caution">
    <text evidence="3">The sequence shown here is derived from an EMBL/GenBank/DDBJ whole genome shotgun (WGS) entry which is preliminary data.</text>
</comment>
<dbReference type="VEuPathDB" id="FungiDB:BON22_4360"/>
<gene>
    <name evidence="3" type="ORF">BON22_4360</name>
</gene>
<dbReference type="Gene3D" id="2.60.120.1180">
    <property type="match status" value="1"/>
</dbReference>
<keyword evidence="2" id="KW-0812">Transmembrane</keyword>
<evidence type="ECO:0000256" key="1">
    <source>
        <dbReference type="SAM" id="Coils"/>
    </source>
</evidence>
<dbReference type="AlphaFoldDB" id="A0A1V2L254"/>
<dbReference type="EMBL" id="MPUK01000009">
    <property type="protein sequence ID" value="ONH65933.1"/>
    <property type="molecule type" value="Genomic_DNA"/>
</dbReference>
<keyword evidence="2" id="KW-1133">Transmembrane helix</keyword>
<keyword evidence="1" id="KW-0175">Coiled coil</keyword>
<feature type="transmembrane region" description="Helical" evidence="2">
    <location>
        <begin position="237"/>
        <end position="255"/>
    </location>
</feature>
<evidence type="ECO:0000256" key="2">
    <source>
        <dbReference type="SAM" id="Phobius"/>
    </source>
</evidence>
<dbReference type="Proteomes" id="UP000189513">
    <property type="component" value="Unassembled WGS sequence"/>
</dbReference>
<keyword evidence="2" id="KW-0472">Membrane</keyword>
<dbReference type="OMA" id="KKERNFN"/>
<feature type="coiled-coil region" evidence="1">
    <location>
        <begin position="84"/>
        <end position="201"/>
    </location>
</feature>
<accession>A0A1V2L254</accession>
<sequence length="301" mass="35554">MARTSSQRVYKSDFKSMFSSIADIDLMRAIKKAGIDEKALETLKNEVLTSTPIKGDPMIQPSFKKEYKQYKRLSESQEREIEYRDEVIQKLEKKEAELAKLMNKFKEASKLAKDLEEDVLYRDRMVIAKDDEIKKKELELKRLREEVKRWKDEAKMWQTNNEDEWKLYMVKKERNFNNELLKRVQDQHKQIELLKEALARSNKHVSAKPIIVSSTPMIKSKTTIPILDLYPDLRKRSTWIVIGILVLLILAYSVISGPSNSPWYTGTWVEPWLFEWVENDSVDYDYYNLGAVNEDYLVSIR</sequence>
<protein>
    <submittedName>
        <fullName evidence="3">Monopolar spindle protein 2</fullName>
    </submittedName>
</protein>
<proteinExistence type="predicted"/>
<keyword evidence="4" id="KW-1185">Reference proteome</keyword>
<evidence type="ECO:0000313" key="4">
    <source>
        <dbReference type="Proteomes" id="UP000189513"/>
    </source>
</evidence>
<evidence type="ECO:0000313" key="3">
    <source>
        <dbReference type="EMBL" id="ONH65933.1"/>
    </source>
</evidence>